<evidence type="ECO:0008006" key="3">
    <source>
        <dbReference type="Google" id="ProtNLM"/>
    </source>
</evidence>
<evidence type="ECO:0000313" key="1">
    <source>
        <dbReference type="EMBL" id="KAG5386212.1"/>
    </source>
</evidence>
<proteinExistence type="predicted"/>
<reference evidence="1 2" key="1">
    <citation type="submission" date="2021-03" db="EMBL/GenBank/DDBJ databases">
        <authorList>
            <person name="King G.J."/>
            <person name="Bancroft I."/>
            <person name="Baten A."/>
            <person name="Bloomfield J."/>
            <person name="Borpatragohain P."/>
            <person name="He Z."/>
            <person name="Irish N."/>
            <person name="Irwin J."/>
            <person name="Liu K."/>
            <person name="Mauleon R.P."/>
            <person name="Moore J."/>
            <person name="Morris R."/>
            <person name="Ostergaard L."/>
            <person name="Wang B."/>
            <person name="Wells R."/>
        </authorList>
    </citation>
    <scope>NUCLEOTIDE SEQUENCE [LARGE SCALE GENOMIC DNA]</scope>
    <source>
        <strain evidence="1">R-o-18</strain>
        <tissue evidence="1">Leaf</tissue>
    </source>
</reference>
<dbReference type="EMBL" id="JADBGQ010000008">
    <property type="protein sequence ID" value="KAG5386212.1"/>
    <property type="molecule type" value="Genomic_DNA"/>
</dbReference>
<dbReference type="PANTHER" id="PTHR31293:SF12">
    <property type="entry name" value="RNI-LIKE SUPERFAMILY PROTEIN"/>
    <property type="match status" value="1"/>
</dbReference>
<dbReference type="PANTHER" id="PTHR31293">
    <property type="entry name" value="RNI-LIKE SUPERFAMILY PROTEIN"/>
    <property type="match status" value="1"/>
</dbReference>
<comment type="caution">
    <text evidence="1">The sequence shown here is derived from an EMBL/GenBank/DDBJ whole genome shotgun (WGS) entry which is preliminary data.</text>
</comment>
<dbReference type="InterPro" id="IPR055294">
    <property type="entry name" value="FBL60-like"/>
</dbReference>
<sequence>MKLGSLRQSPRFGCHKTPTFSNLTELVIESHHKDQLSDWDSLPVLFNNCQQLHTLVFLVTNSRLTHQARNTCGNVCRCEGVEVTNHSCLETSLVKILKIYDFGQAALDMDSFVAMVRHFLVTMPHLERFMVYCDGNARLAWIYISRKIQEISRKASPI</sequence>
<evidence type="ECO:0000313" key="2">
    <source>
        <dbReference type="Proteomes" id="UP000823674"/>
    </source>
</evidence>
<gene>
    <name evidence="1" type="primary">A09p062020.1_BraROA</name>
    <name evidence="1" type="ORF">IGI04_037682</name>
</gene>
<name>A0ABQ7LI45_BRACM</name>
<dbReference type="Proteomes" id="UP000823674">
    <property type="component" value="Chromosome A09"/>
</dbReference>
<organism evidence="1 2">
    <name type="scientific">Brassica rapa subsp. trilocularis</name>
    <dbReference type="NCBI Taxonomy" id="1813537"/>
    <lineage>
        <taxon>Eukaryota</taxon>
        <taxon>Viridiplantae</taxon>
        <taxon>Streptophyta</taxon>
        <taxon>Embryophyta</taxon>
        <taxon>Tracheophyta</taxon>
        <taxon>Spermatophyta</taxon>
        <taxon>Magnoliopsida</taxon>
        <taxon>eudicotyledons</taxon>
        <taxon>Gunneridae</taxon>
        <taxon>Pentapetalae</taxon>
        <taxon>rosids</taxon>
        <taxon>malvids</taxon>
        <taxon>Brassicales</taxon>
        <taxon>Brassicaceae</taxon>
        <taxon>Brassiceae</taxon>
        <taxon>Brassica</taxon>
    </lineage>
</organism>
<keyword evidence="2" id="KW-1185">Reference proteome</keyword>
<protein>
    <recommendedName>
        <fullName evidence="3">FBD domain-containing protein</fullName>
    </recommendedName>
</protein>
<accession>A0ABQ7LI45</accession>